<evidence type="ECO:0008006" key="4">
    <source>
        <dbReference type="Google" id="ProtNLM"/>
    </source>
</evidence>
<dbReference type="OrthoDB" id="193769at2157"/>
<accession>A0A1I6RSS8</accession>
<organism evidence="2 3">
    <name type="scientific">Halostagnicola kamekurae</name>
    <dbReference type="NCBI Taxonomy" id="619731"/>
    <lineage>
        <taxon>Archaea</taxon>
        <taxon>Methanobacteriati</taxon>
        <taxon>Methanobacteriota</taxon>
        <taxon>Stenosarchaea group</taxon>
        <taxon>Halobacteria</taxon>
        <taxon>Halobacteriales</taxon>
        <taxon>Natrialbaceae</taxon>
        <taxon>Halostagnicola</taxon>
    </lineage>
</organism>
<dbReference type="AlphaFoldDB" id="A0A1I6RSS8"/>
<feature type="compositionally biased region" description="Polar residues" evidence="1">
    <location>
        <begin position="1"/>
        <end position="10"/>
    </location>
</feature>
<evidence type="ECO:0000313" key="3">
    <source>
        <dbReference type="Proteomes" id="UP000199199"/>
    </source>
</evidence>
<evidence type="ECO:0000256" key="1">
    <source>
        <dbReference type="SAM" id="MobiDB-lite"/>
    </source>
</evidence>
<dbReference type="EMBL" id="FOZS01000002">
    <property type="protein sequence ID" value="SFS67696.1"/>
    <property type="molecule type" value="Genomic_DNA"/>
</dbReference>
<reference evidence="3" key="1">
    <citation type="submission" date="2016-10" db="EMBL/GenBank/DDBJ databases">
        <authorList>
            <person name="Varghese N."/>
            <person name="Submissions S."/>
        </authorList>
    </citation>
    <scope>NUCLEOTIDE SEQUENCE [LARGE SCALE GENOMIC DNA]</scope>
    <source>
        <strain evidence="3">DSM 22427</strain>
    </source>
</reference>
<sequence length="68" mass="6927">MSGDDTGSPSQDDRDSTPVDDADGPSLPDCPRCGESVALVTSGGPMATQAQPCGCRVRNPSLEDSSDD</sequence>
<dbReference type="RefSeq" id="WP_092904293.1">
    <property type="nucleotide sequence ID" value="NZ_FOZS01000002.1"/>
</dbReference>
<gene>
    <name evidence="2" type="ORF">SAMN04488556_2067</name>
</gene>
<proteinExistence type="predicted"/>
<protein>
    <recommendedName>
        <fullName evidence="4">Small CPxCG-related zinc finger protein</fullName>
    </recommendedName>
</protein>
<dbReference type="Proteomes" id="UP000199199">
    <property type="component" value="Unassembled WGS sequence"/>
</dbReference>
<keyword evidence="3" id="KW-1185">Reference proteome</keyword>
<feature type="region of interest" description="Disordered" evidence="1">
    <location>
        <begin position="1"/>
        <end position="68"/>
    </location>
</feature>
<name>A0A1I6RSS8_9EURY</name>
<evidence type="ECO:0000313" key="2">
    <source>
        <dbReference type="EMBL" id="SFS67696.1"/>
    </source>
</evidence>